<organism evidence="1 2">
    <name type="scientific">Dentiscutata erythropus</name>
    <dbReference type="NCBI Taxonomy" id="1348616"/>
    <lineage>
        <taxon>Eukaryota</taxon>
        <taxon>Fungi</taxon>
        <taxon>Fungi incertae sedis</taxon>
        <taxon>Mucoromycota</taxon>
        <taxon>Glomeromycotina</taxon>
        <taxon>Glomeromycetes</taxon>
        <taxon>Diversisporales</taxon>
        <taxon>Gigasporaceae</taxon>
        <taxon>Dentiscutata</taxon>
    </lineage>
</organism>
<keyword evidence="2" id="KW-1185">Reference proteome</keyword>
<gene>
    <name evidence="1" type="ORF">DERYTH_LOCUS11874</name>
</gene>
<name>A0A9N9ELU7_9GLOM</name>
<comment type="caution">
    <text evidence="1">The sequence shown here is derived from an EMBL/GenBank/DDBJ whole genome shotgun (WGS) entry which is preliminary data.</text>
</comment>
<protein>
    <submittedName>
        <fullName evidence="1">713_t:CDS:1</fullName>
    </submittedName>
</protein>
<sequence>MAITSCVRCLDIDYRWSPWACVPLAILLYAVFQGVCIPTNVQPLRLALDVLETVYRWSPWACVSLAILPYAVFQYTIDFDMHLLLICNWSVVKLLEYVESKSDISDDVFETLKEEIRLILLSYKSSCNTNENAEIKAEEFYQALTSLFPQPT</sequence>
<dbReference type="AlphaFoldDB" id="A0A9N9ELU7"/>
<dbReference type="EMBL" id="CAJVPY010007547">
    <property type="protein sequence ID" value="CAG8682195.1"/>
    <property type="molecule type" value="Genomic_DNA"/>
</dbReference>
<reference evidence="1" key="1">
    <citation type="submission" date="2021-06" db="EMBL/GenBank/DDBJ databases">
        <authorList>
            <person name="Kallberg Y."/>
            <person name="Tangrot J."/>
            <person name="Rosling A."/>
        </authorList>
    </citation>
    <scope>NUCLEOTIDE SEQUENCE</scope>
    <source>
        <strain evidence="1">MA453B</strain>
    </source>
</reference>
<evidence type="ECO:0000313" key="2">
    <source>
        <dbReference type="Proteomes" id="UP000789405"/>
    </source>
</evidence>
<accession>A0A9N9ELU7</accession>
<proteinExistence type="predicted"/>
<dbReference type="Proteomes" id="UP000789405">
    <property type="component" value="Unassembled WGS sequence"/>
</dbReference>
<evidence type="ECO:0000313" key="1">
    <source>
        <dbReference type="EMBL" id="CAG8682195.1"/>
    </source>
</evidence>